<dbReference type="Gene3D" id="1.25.40.10">
    <property type="entry name" value="Tetratricopeptide repeat domain"/>
    <property type="match status" value="7"/>
</dbReference>
<evidence type="ECO:0000256" key="2">
    <source>
        <dbReference type="PROSITE-ProRule" id="PRU00708"/>
    </source>
</evidence>
<dbReference type="PANTHER" id="PTHR47926:SF423">
    <property type="entry name" value="REPEAT-CONTAINING PROTEIN, PUTATIVE-RELATED"/>
    <property type="match status" value="1"/>
</dbReference>
<dbReference type="InterPro" id="IPR046960">
    <property type="entry name" value="PPR_At4g14850-like_plant"/>
</dbReference>
<feature type="repeat" description="PPR" evidence="2">
    <location>
        <begin position="240"/>
        <end position="274"/>
    </location>
</feature>
<dbReference type="InterPro" id="IPR002885">
    <property type="entry name" value="PPR_rpt"/>
</dbReference>
<dbReference type="GO" id="GO:0099402">
    <property type="term" value="P:plant organ development"/>
    <property type="evidence" value="ECO:0007669"/>
    <property type="project" value="UniProtKB-ARBA"/>
</dbReference>
<reference evidence="3 4" key="1">
    <citation type="submission" date="2024-12" db="EMBL/GenBank/DDBJ databases">
        <title>The unique morphological basis and parallel evolutionary history of personate flowers in Penstemon.</title>
        <authorList>
            <person name="Depatie T.H."/>
            <person name="Wessinger C.A."/>
        </authorList>
    </citation>
    <scope>NUCLEOTIDE SEQUENCE [LARGE SCALE GENOMIC DNA]</scope>
    <source>
        <strain evidence="3">WTNN_2</strain>
        <tissue evidence="3">Leaf</tissue>
    </source>
</reference>
<dbReference type="FunFam" id="1.25.40.10:FF:000073">
    <property type="entry name" value="Pentatricopeptide repeat-containing protein chloroplastic"/>
    <property type="match status" value="1"/>
</dbReference>
<keyword evidence="1" id="KW-0677">Repeat</keyword>
<feature type="repeat" description="PPR" evidence="2">
    <location>
        <begin position="606"/>
        <end position="636"/>
    </location>
</feature>
<dbReference type="PROSITE" id="PS51375">
    <property type="entry name" value="PPR"/>
    <property type="match status" value="7"/>
</dbReference>
<protein>
    <recommendedName>
        <fullName evidence="5">Pentatricopeptide repeat-containing protein</fullName>
    </recommendedName>
</protein>
<sequence length="698" mass="78760">MCSIPSQEPVFLHNNIISKYASLGDIFMARKLFDEMPLRNIVSYNSMLGSYCRDGFLEEAWELLSEMRKCDLEPTQFTFGSILSCSELDVLQGIQLQALIEKNGLLYADPFSGTALLGMYGRHECLDEAVGLFEYMPSKNLATWNSMLSVFGQMGFIEDCIFMFSELMRSQMGVSEYTFVSVLSGLEEVHMLLGEQIHGLAIKYGFDNVASVSNCMINIYAKFDLICLAEKVFEKARIKDIISWNTLIGTMATSDRPNKALDLFMKMSIMGLKPNETTLLNVLNSCSRLRILLYGEWIHAKMIKKRFESDVYNGSALVNFYAKCDKVQEAHLCFNEITGKNLVSWNSLILGYSNTGSPLSVKIFQEMIQSGFYPNELSFSTVLKSSLQTELLQLHSLTIKMGYHENDYVLSSLISSYARNDLVSYALVFLDSDSATLGIVSSNIIAWIYNQTGQYDRTLELYAAMENPDTISWNILIAACSRSGDYKETFELFDHMRRSRVYPDNYTYVSLFSVCTKLCNLALGSSLHGLLIKNDFNLCDTFVCNIMIDMYGKCGSLESCVKIFNEMRDKNVISWTALVSALGLHGYANEALETFGEMERRGFESDKVTFLSVLSACRHVGLVKEGMELFSEMKSKYGIEPEIGHYMVVVDLLARFGHLKEAEKLILGMPIPPNALIWRSFLEGCKKQRNIETLALAA</sequence>
<comment type="caution">
    <text evidence="3">The sequence shown here is derived from an EMBL/GenBank/DDBJ whole genome shotgun (WGS) entry which is preliminary data.</text>
</comment>
<feature type="repeat" description="PPR" evidence="2">
    <location>
        <begin position="40"/>
        <end position="74"/>
    </location>
</feature>
<dbReference type="InterPro" id="IPR011990">
    <property type="entry name" value="TPR-like_helical_dom_sf"/>
</dbReference>
<dbReference type="NCBIfam" id="TIGR00756">
    <property type="entry name" value="PPR"/>
    <property type="match status" value="6"/>
</dbReference>
<dbReference type="AlphaFoldDB" id="A0ABD3UJU2"/>
<dbReference type="PANTHER" id="PTHR47926">
    <property type="entry name" value="PENTATRICOPEPTIDE REPEAT-CONTAINING PROTEIN"/>
    <property type="match status" value="1"/>
</dbReference>
<accession>A0ABD3UJU2</accession>
<name>A0ABD3UJU2_9LAMI</name>
<feature type="repeat" description="PPR" evidence="2">
    <location>
        <begin position="341"/>
        <end position="374"/>
    </location>
</feature>
<gene>
    <name evidence="3" type="ORF">ACJIZ3_010680</name>
</gene>
<dbReference type="EMBL" id="JBJXBP010000001">
    <property type="protein sequence ID" value="KAL3848798.1"/>
    <property type="molecule type" value="Genomic_DNA"/>
</dbReference>
<feature type="repeat" description="PPR" evidence="2">
    <location>
        <begin position="540"/>
        <end position="574"/>
    </location>
</feature>
<evidence type="ECO:0008006" key="5">
    <source>
        <dbReference type="Google" id="ProtNLM"/>
    </source>
</evidence>
<keyword evidence="4" id="KW-1185">Reference proteome</keyword>
<evidence type="ECO:0000313" key="4">
    <source>
        <dbReference type="Proteomes" id="UP001634393"/>
    </source>
</evidence>
<dbReference type="Proteomes" id="UP001634393">
    <property type="component" value="Unassembled WGS sequence"/>
</dbReference>
<dbReference type="Pfam" id="PF13041">
    <property type="entry name" value="PPR_2"/>
    <property type="match status" value="4"/>
</dbReference>
<dbReference type="FunFam" id="1.25.40.10:FF:001096">
    <property type="entry name" value="Pentatricopeptide repeat-containing protein"/>
    <property type="match status" value="1"/>
</dbReference>
<dbReference type="Pfam" id="PF01535">
    <property type="entry name" value="PPR"/>
    <property type="match status" value="3"/>
</dbReference>
<evidence type="ECO:0000313" key="3">
    <source>
        <dbReference type="EMBL" id="KAL3848798.1"/>
    </source>
</evidence>
<feature type="repeat" description="PPR" evidence="2">
    <location>
        <begin position="140"/>
        <end position="174"/>
    </location>
</feature>
<feature type="repeat" description="PPR" evidence="2">
    <location>
        <begin position="469"/>
        <end position="503"/>
    </location>
</feature>
<dbReference type="FunFam" id="1.25.40.10:FF:000158">
    <property type="entry name" value="pentatricopeptide repeat-containing protein At2g33680"/>
    <property type="match status" value="1"/>
</dbReference>
<evidence type="ECO:0000256" key="1">
    <source>
        <dbReference type="ARBA" id="ARBA00022737"/>
    </source>
</evidence>
<dbReference type="FunFam" id="1.25.40.10:FF:000285">
    <property type="entry name" value="Pentatricopeptide repeat-containing protein, chloroplastic"/>
    <property type="match status" value="1"/>
</dbReference>
<organism evidence="3 4">
    <name type="scientific">Penstemon smallii</name>
    <dbReference type="NCBI Taxonomy" id="265156"/>
    <lineage>
        <taxon>Eukaryota</taxon>
        <taxon>Viridiplantae</taxon>
        <taxon>Streptophyta</taxon>
        <taxon>Embryophyta</taxon>
        <taxon>Tracheophyta</taxon>
        <taxon>Spermatophyta</taxon>
        <taxon>Magnoliopsida</taxon>
        <taxon>eudicotyledons</taxon>
        <taxon>Gunneridae</taxon>
        <taxon>Pentapetalae</taxon>
        <taxon>asterids</taxon>
        <taxon>lamiids</taxon>
        <taxon>Lamiales</taxon>
        <taxon>Plantaginaceae</taxon>
        <taxon>Cheloneae</taxon>
        <taxon>Penstemon</taxon>
    </lineage>
</organism>
<proteinExistence type="predicted"/>